<keyword evidence="9 14" id="KW-0460">Magnesium</keyword>
<comment type="subcellular location">
    <subcellularLocation>
        <location evidence="2 12">Nucleus</location>
    </subcellularLocation>
</comment>
<evidence type="ECO:0000256" key="3">
    <source>
        <dbReference type="ARBA" id="ARBA00010912"/>
    </source>
</evidence>
<evidence type="ECO:0000256" key="1">
    <source>
        <dbReference type="ARBA" id="ARBA00001936"/>
    </source>
</evidence>
<name>A0A8C4HP46_DICLA</name>
<dbReference type="Gene3D" id="1.10.1410.10">
    <property type="match status" value="1"/>
</dbReference>
<evidence type="ECO:0000256" key="6">
    <source>
        <dbReference type="ARBA" id="ARBA00022723"/>
    </source>
</evidence>
<evidence type="ECO:0000256" key="11">
    <source>
        <dbReference type="ARBA" id="ARBA00048830"/>
    </source>
</evidence>
<dbReference type="AlphaFoldDB" id="A0A8C4HP46"/>
<feature type="domain" description="Poly(A) polymerase nucleotidyltransferase" evidence="18">
    <location>
        <begin position="24"/>
        <end position="217"/>
    </location>
</feature>
<dbReference type="Pfam" id="PF04926">
    <property type="entry name" value="PAP_RNA-bind"/>
    <property type="match status" value="1"/>
</dbReference>
<feature type="binding site" evidence="14">
    <location>
        <position position="116"/>
    </location>
    <ligand>
        <name>Mg(2+)</name>
        <dbReference type="ChEBI" id="CHEBI:18420"/>
        <label>1</label>
        <note>catalytic</note>
    </ligand>
</feature>
<dbReference type="GO" id="GO:0046872">
    <property type="term" value="F:metal ion binding"/>
    <property type="evidence" value="ECO:0007669"/>
    <property type="project" value="UniProtKB-KW"/>
</dbReference>
<dbReference type="GO" id="GO:0005524">
    <property type="term" value="F:ATP binding"/>
    <property type="evidence" value="ECO:0007669"/>
    <property type="project" value="UniProtKB-UniRule"/>
</dbReference>
<evidence type="ECO:0000256" key="15">
    <source>
        <dbReference type="SAM" id="MobiDB-lite"/>
    </source>
</evidence>
<accession>A0A8C4HP46</accession>
<feature type="binding site" evidence="13">
    <location>
        <begin position="116"/>
        <end position="118"/>
    </location>
    <ligand>
        <name>ATP</name>
        <dbReference type="ChEBI" id="CHEBI:30616"/>
    </ligand>
</feature>
<dbReference type="InterPro" id="IPR011068">
    <property type="entry name" value="NuclTrfase_I-like_C"/>
</dbReference>
<proteinExistence type="inferred from homology"/>
<comment type="similarity">
    <text evidence="3 12">Belongs to the poly(A) polymerase family.</text>
</comment>
<dbReference type="GO" id="GO:0031123">
    <property type="term" value="P:RNA 3'-end processing"/>
    <property type="evidence" value="ECO:0007669"/>
    <property type="project" value="InterPro"/>
</dbReference>
<evidence type="ECO:0000256" key="5">
    <source>
        <dbReference type="ARBA" id="ARBA00022679"/>
    </source>
</evidence>
<feature type="binding site" evidence="13">
    <location>
        <begin position="249"/>
        <end position="250"/>
    </location>
    <ligand>
        <name>ATP</name>
        <dbReference type="ChEBI" id="CHEBI:30616"/>
    </ligand>
</feature>
<dbReference type="GO" id="GO:0003723">
    <property type="term" value="F:RNA binding"/>
    <property type="evidence" value="ECO:0007669"/>
    <property type="project" value="UniProtKB-UniRule"/>
</dbReference>
<feature type="binding site" evidence="14">
    <location>
        <position position="116"/>
    </location>
    <ligand>
        <name>Mg(2+)</name>
        <dbReference type="ChEBI" id="CHEBI:18420"/>
        <label>2</label>
        <note>catalytic</note>
    </ligand>
</feature>
<evidence type="ECO:0000259" key="18">
    <source>
        <dbReference type="Pfam" id="PF20750"/>
    </source>
</evidence>
<keyword evidence="20" id="KW-1185">Reference proteome</keyword>
<comment type="cofactor">
    <cofactor evidence="1">
        <name>Mn(2+)</name>
        <dbReference type="ChEBI" id="CHEBI:29035"/>
    </cofactor>
</comment>
<feature type="domain" description="Poly(A) polymerase central" evidence="17">
    <location>
        <begin position="222"/>
        <end position="354"/>
    </location>
</feature>
<reference evidence="19" key="1">
    <citation type="submission" date="2025-08" db="UniProtKB">
        <authorList>
            <consortium name="Ensembl"/>
        </authorList>
    </citation>
    <scope>IDENTIFICATION</scope>
</reference>
<dbReference type="InterPro" id="IPR007010">
    <property type="entry name" value="PolA_pol_RNA-bd_dom"/>
</dbReference>
<evidence type="ECO:0000313" key="20">
    <source>
        <dbReference type="Proteomes" id="UP000694389"/>
    </source>
</evidence>
<dbReference type="Gene3D" id="3.30.460.10">
    <property type="entry name" value="Beta Polymerase, domain 2"/>
    <property type="match status" value="1"/>
</dbReference>
<dbReference type="SUPFAM" id="SSF81631">
    <property type="entry name" value="PAP/OAS1 substrate-binding domain"/>
    <property type="match status" value="1"/>
</dbReference>
<keyword evidence="6 14" id="KW-0479">Metal-binding</keyword>
<dbReference type="FunFam" id="3.30.460.10:FF:000002">
    <property type="entry name" value="Poly(A) polymerase alpha, putative"/>
    <property type="match status" value="1"/>
</dbReference>
<feature type="binding site" evidence="14">
    <location>
        <position position="118"/>
    </location>
    <ligand>
        <name>Mg(2+)</name>
        <dbReference type="ChEBI" id="CHEBI:18420"/>
        <label>1</label>
        <note>catalytic</note>
    </ligand>
</feature>
<organism evidence="19 20">
    <name type="scientific">Dicentrarchus labrax</name>
    <name type="common">European seabass</name>
    <name type="synonym">Morone labrax</name>
    <dbReference type="NCBI Taxonomy" id="13489"/>
    <lineage>
        <taxon>Eukaryota</taxon>
        <taxon>Metazoa</taxon>
        <taxon>Chordata</taxon>
        <taxon>Craniata</taxon>
        <taxon>Vertebrata</taxon>
        <taxon>Euteleostomi</taxon>
        <taxon>Actinopterygii</taxon>
        <taxon>Neopterygii</taxon>
        <taxon>Teleostei</taxon>
        <taxon>Neoteleostei</taxon>
        <taxon>Acanthomorphata</taxon>
        <taxon>Eupercaria</taxon>
        <taxon>Moronidae</taxon>
        <taxon>Dicentrarchus</taxon>
    </lineage>
</organism>
<dbReference type="GO" id="GO:0006397">
    <property type="term" value="P:mRNA processing"/>
    <property type="evidence" value="ECO:0007669"/>
    <property type="project" value="UniProtKB-KW"/>
</dbReference>
<feature type="region of interest" description="Disordered" evidence="15">
    <location>
        <begin position="1"/>
        <end position="20"/>
    </location>
</feature>
<dbReference type="GO" id="GO:0005634">
    <property type="term" value="C:nucleus"/>
    <property type="evidence" value="ECO:0007669"/>
    <property type="project" value="UniProtKB-SubCell"/>
</dbReference>
<dbReference type="Pfam" id="PF04928">
    <property type="entry name" value="PAP_central"/>
    <property type="match status" value="1"/>
</dbReference>
<feature type="binding site" evidence="14">
    <location>
        <position position="118"/>
    </location>
    <ligand>
        <name>Mg(2+)</name>
        <dbReference type="ChEBI" id="CHEBI:18420"/>
        <label>2</label>
        <note>catalytic</note>
    </ligand>
</feature>
<evidence type="ECO:0000313" key="19">
    <source>
        <dbReference type="Ensembl" id="ENSDLAP00005045600.2"/>
    </source>
</evidence>
<feature type="domain" description="Poly(A) polymerase RNA-binding" evidence="16">
    <location>
        <begin position="358"/>
        <end position="417"/>
    </location>
</feature>
<evidence type="ECO:0000256" key="4">
    <source>
        <dbReference type="ARBA" id="ARBA00022664"/>
    </source>
</evidence>
<comment type="function">
    <text evidence="12">Polymerase that creates the 3'-poly(A) tail of mRNA's.</text>
</comment>
<feature type="binding site" evidence="14">
    <location>
        <position position="170"/>
    </location>
    <ligand>
        <name>Mg(2+)</name>
        <dbReference type="ChEBI" id="CHEBI:18420"/>
        <label>2</label>
        <note>catalytic</note>
    </ligand>
</feature>
<dbReference type="Proteomes" id="UP000694389">
    <property type="component" value="Unassembled WGS sequence"/>
</dbReference>
<feature type="binding site" evidence="13">
    <location>
        <begin position="103"/>
        <end position="105"/>
    </location>
    <ligand>
        <name>ATP</name>
        <dbReference type="ChEBI" id="CHEBI:30616"/>
    </ligand>
</feature>
<feature type="binding site" evidence="13">
    <location>
        <position position="240"/>
    </location>
    <ligand>
        <name>ATP</name>
        <dbReference type="ChEBI" id="CHEBI:30616"/>
    </ligand>
</feature>
<evidence type="ECO:0000256" key="14">
    <source>
        <dbReference type="PIRSR" id="PIRSR018425-2"/>
    </source>
</evidence>
<evidence type="ECO:0000256" key="13">
    <source>
        <dbReference type="PIRSR" id="PIRSR018425-1"/>
    </source>
</evidence>
<keyword evidence="8 12" id="KW-0067">ATP-binding</keyword>
<evidence type="ECO:0000256" key="10">
    <source>
        <dbReference type="ARBA" id="ARBA00023242"/>
    </source>
</evidence>
<keyword evidence="10 12" id="KW-0539">Nucleus</keyword>
<dbReference type="InterPro" id="IPR043519">
    <property type="entry name" value="NT_sf"/>
</dbReference>
<dbReference type="Gene3D" id="3.30.70.590">
    <property type="entry name" value="Poly(A) polymerase predicted RNA binding domain"/>
    <property type="match status" value="1"/>
</dbReference>
<dbReference type="CDD" id="cd05402">
    <property type="entry name" value="NT_PAP_TUTase"/>
    <property type="match status" value="1"/>
</dbReference>
<feature type="binding site" evidence="13">
    <location>
        <position position="231"/>
    </location>
    <ligand>
        <name>ATP</name>
        <dbReference type="ChEBI" id="CHEBI:30616"/>
    </ligand>
</feature>
<evidence type="ECO:0000256" key="2">
    <source>
        <dbReference type="ARBA" id="ARBA00004123"/>
    </source>
</evidence>
<dbReference type="Pfam" id="PF20750">
    <property type="entry name" value="PAP_NTPase"/>
    <property type="match status" value="1"/>
</dbReference>
<dbReference type="PIRSF" id="PIRSF018425">
    <property type="entry name" value="PolyA_polymerase"/>
    <property type="match status" value="1"/>
</dbReference>
<comment type="cofactor">
    <cofactor evidence="14">
        <name>Mg(2+)</name>
        <dbReference type="ChEBI" id="CHEBI:18420"/>
    </cofactor>
    <text evidence="14">Binds 2 magnesium ions. Also active with manganese.</text>
</comment>
<dbReference type="SUPFAM" id="SSF81301">
    <property type="entry name" value="Nucleotidyltransferase"/>
    <property type="match status" value="1"/>
</dbReference>
<evidence type="ECO:0000259" key="17">
    <source>
        <dbReference type="Pfam" id="PF04928"/>
    </source>
</evidence>
<dbReference type="PANTHER" id="PTHR10682:SF10">
    <property type="entry name" value="POLYNUCLEOTIDE ADENYLYLTRANSFERASE"/>
    <property type="match status" value="1"/>
</dbReference>
<evidence type="ECO:0000256" key="9">
    <source>
        <dbReference type="ARBA" id="ARBA00022842"/>
    </source>
</evidence>
<evidence type="ECO:0000256" key="12">
    <source>
        <dbReference type="PIRNR" id="PIRNR018425"/>
    </source>
</evidence>
<dbReference type="EC" id="2.7.7.19" evidence="12"/>
<dbReference type="InterPro" id="IPR007012">
    <property type="entry name" value="PolA_pol_cen_dom"/>
</dbReference>
<keyword evidence="4 12" id="KW-0507">mRNA processing</keyword>
<dbReference type="InterPro" id="IPR048840">
    <property type="entry name" value="PolA_pol_NTPase"/>
</dbReference>
<dbReference type="GeneTree" id="ENSGT00940000154598"/>
<dbReference type="GO" id="GO:1990817">
    <property type="term" value="F:poly(A) RNA polymerase activity"/>
    <property type="evidence" value="ECO:0007669"/>
    <property type="project" value="UniProtKB-UniRule"/>
</dbReference>
<dbReference type="InterPro" id="IPR014492">
    <property type="entry name" value="PolyA_polymerase"/>
</dbReference>
<dbReference type="SUPFAM" id="SSF55003">
    <property type="entry name" value="PAP/Archaeal CCA-adding enzyme, C-terminal domain"/>
    <property type="match status" value="1"/>
</dbReference>
<feature type="binding site" evidence="13">
    <location>
        <position position="170"/>
    </location>
    <ligand>
        <name>ATP</name>
        <dbReference type="ChEBI" id="CHEBI:30616"/>
    </ligand>
</feature>
<dbReference type="FunFam" id="1.10.1410.10:FF:000001">
    <property type="entry name" value="Putative poly(A) polymerase gamma"/>
    <property type="match status" value="1"/>
</dbReference>
<protein>
    <recommendedName>
        <fullName evidence="12">Poly(A) polymerase</fullName>
        <ecNumber evidence="12">2.7.7.19</ecNumber>
    </recommendedName>
</protein>
<dbReference type="PANTHER" id="PTHR10682">
    <property type="entry name" value="POLY A POLYMERASE"/>
    <property type="match status" value="1"/>
</dbReference>
<comment type="catalytic activity">
    <reaction evidence="11 12">
        <text>RNA(n) + ATP = RNA(n)-3'-adenine ribonucleotide + diphosphate</text>
        <dbReference type="Rhea" id="RHEA:11332"/>
        <dbReference type="Rhea" id="RHEA-COMP:14527"/>
        <dbReference type="Rhea" id="RHEA-COMP:17347"/>
        <dbReference type="ChEBI" id="CHEBI:30616"/>
        <dbReference type="ChEBI" id="CHEBI:33019"/>
        <dbReference type="ChEBI" id="CHEBI:140395"/>
        <dbReference type="ChEBI" id="CHEBI:173115"/>
        <dbReference type="EC" id="2.7.7.19"/>
    </reaction>
</comment>
<dbReference type="Ensembl" id="ENSDLAT00005048687.2">
    <property type="protein sequence ID" value="ENSDLAP00005045600.2"/>
    <property type="gene ID" value="ENSDLAG00005019784.2"/>
</dbReference>
<sequence length="499" mass="57505">MQTSLYSPIKSEDPPAPQSPKCYGITGPISEDLPEEADLIQTKELVQSLTSYDVFEDNLELRHREEVLKRLEALYKEWLKEVCVRMNVPEAVTAKVGGKIFPFGSYHLGVHSKGADIDALCVGPGFIERKDFFTSFFEKLKAQKEVKDLRAIEEAFVPVIKMSFDGIEIDLVFAKLAQRSVPDNIDLLNENLLTNIDKFCIRSLNGYRVTEEILRLVPNIYNFRLALRAIKMWAKRRNIYSNMLGFLGGVYPNATASTLVIKFFKVYSMWEWPIPIRLRRVDDLHLNLPFWDPRVRPRDRYHLMPIITPSYPQQNTSFNVSPSTIAVITEEIERGHAITEEIQQKKVDWSKLFETPDFVEKYKHYILLKASSANTQQHLEWVGLVESKIRLLVGALERNVHISLAHVNQQSFTASTMGNNGEGMSTTWLIGLRFNTEQCKNTKIDLTSDLQSLSDTGMFFFFFKFTTNGNVVRHYKSYFYFVLLQSTAWLRAVRSTRRG</sequence>
<evidence type="ECO:0000256" key="7">
    <source>
        <dbReference type="ARBA" id="ARBA00022741"/>
    </source>
</evidence>
<reference evidence="19" key="2">
    <citation type="submission" date="2025-09" db="UniProtKB">
        <authorList>
            <consortium name="Ensembl"/>
        </authorList>
    </citation>
    <scope>IDENTIFICATION</scope>
</reference>
<evidence type="ECO:0000259" key="16">
    <source>
        <dbReference type="Pfam" id="PF04926"/>
    </source>
</evidence>
<keyword evidence="7 12" id="KW-0547">Nucleotide-binding</keyword>
<keyword evidence="5 12" id="KW-0808">Transferase</keyword>
<evidence type="ECO:0000256" key="8">
    <source>
        <dbReference type="ARBA" id="ARBA00022840"/>
    </source>
</evidence>